<name>A0A061E6R3_THECC</name>
<gene>
    <name evidence="1" type="ORF">TCM_010547</name>
</gene>
<protein>
    <submittedName>
        <fullName evidence="1">Uncharacterized protein</fullName>
    </submittedName>
</protein>
<dbReference type="HOGENOM" id="CLU_2445221_0_0_1"/>
<accession>A0A061E6R3</accession>
<dbReference type="InParanoid" id="A0A061E6R3"/>
<proteinExistence type="predicted"/>
<organism evidence="1 2">
    <name type="scientific">Theobroma cacao</name>
    <name type="common">Cacao</name>
    <name type="synonym">Cocoa</name>
    <dbReference type="NCBI Taxonomy" id="3641"/>
    <lineage>
        <taxon>Eukaryota</taxon>
        <taxon>Viridiplantae</taxon>
        <taxon>Streptophyta</taxon>
        <taxon>Embryophyta</taxon>
        <taxon>Tracheophyta</taxon>
        <taxon>Spermatophyta</taxon>
        <taxon>Magnoliopsida</taxon>
        <taxon>eudicotyledons</taxon>
        <taxon>Gunneridae</taxon>
        <taxon>Pentapetalae</taxon>
        <taxon>rosids</taxon>
        <taxon>malvids</taxon>
        <taxon>Malvales</taxon>
        <taxon>Malvaceae</taxon>
        <taxon>Byttnerioideae</taxon>
        <taxon>Theobroma</taxon>
    </lineage>
</organism>
<reference evidence="1 2" key="1">
    <citation type="journal article" date="2013" name="Genome Biol.">
        <title>The genome sequence of the most widely cultivated cacao type and its use to identify candidate genes regulating pod color.</title>
        <authorList>
            <person name="Motamayor J.C."/>
            <person name="Mockaitis K."/>
            <person name="Schmutz J."/>
            <person name="Haiminen N."/>
            <person name="Iii D.L."/>
            <person name="Cornejo O."/>
            <person name="Findley S.D."/>
            <person name="Zheng P."/>
            <person name="Utro F."/>
            <person name="Royaert S."/>
            <person name="Saski C."/>
            <person name="Jenkins J."/>
            <person name="Podicheti R."/>
            <person name="Zhao M."/>
            <person name="Scheffler B.E."/>
            <person name="Stack J.C."/>
            <person name="Feltus F.A."/>
            <person name="Mustiga G.M."/>
            <person name="Amores F."/>
            <person name="Phillips W."/>
            <person name="Marelli J.P."/>
            <person name="May G.D."/>
            <person name="Shapiro H."/>
            <person name="Ma J."/>
            <person name="Bustamante C.D."/>
            <person name="Schnell R.J."/>
            <person name="Main D."/>
            <person name="Gilbert D."/>
            <person name="Parida L."/>
            <person name="Kuhn D.N."/>
        </authorList>
    </citation>
    <scope>NUCLEOTIDE SEQUENCE [LARGE SCALE GENOMIC DNA]</scope>
    <source>
        <strain evidence="2">cv. Matina 1-6</strain>
    </source>
</reference>
<sequence length="90" mass="10305">MSTGLLTPHHSIFKLQLDYSQLEWVRFYVNKALKLSAFSILRIIVSLTKLHSFKDKKRESKTARSCKVNPEAVKALSTHSTSLRVTFPTK</sequence>
<dbReference type="AlphaFoldDB" id="A0A061E6R3"/>
<evidence type="ECO:0000313" key="1">
    <source>
        <dbReference type="EMBL" id="EOY00646.1"/>
    </source>
</evidence>
<dbReference type="Proteomes" id="UP000026915">
    <property type="component" value="Chromosome 2"/>
</dbReference>
<dbReference type="Gramene" id="EOY00646">
    <property type="protein sequence ID" value="EOY00646"/>
    <property type="gene ID" value="TCM_010547"/>
</dbReference>
<keyword evidence="2" id="KW-1185">Reference proteome</keyword>
<evidence type="ECO:0000313" key="2">
    <source>
        <dbReference type="Proteomes" id="UP000026915"/>
    </source>
</evidence>
<dbReference type="EMBL" id="CM001880">
    <property type="protein sequence ID" value="EOY00646.1"/>
    <property type="molecule type" value="Genomic_DNA"/>
</dbReference>